<gene>
    <name evidence="15" type="ORF">POCULU_LOCUS1925</name>
</gene>
<dbReference type="Gene3D" id="1.20.5.210">
    <property type="entry name" value="Cytochrome b-c1 complex subunit 8"/>
    <property type="match status" value="1"/>
</dbReference>
<dbReference type="Gene3D" id="2.60.40.150">
    <property type="entry name" value="C2 domain"/>
    <property type="match status" value="1"/>
</dbReference>
<dbReference type="InterPro" id="IPR035892">
    <property type="entry name" value="C2_domain_sf"/>
</dbReference>
<evidence type="ECO:0000256" key="1">
    <source>
        <dbReference type="ARBA" id="ARBA00004434"/>
    </source>
</evidence>
<keyword evidence="16" id="KW-1185">Reference proteome</keyword>
<keyword evidence="9 11" id="KW-0496">Mitochondrion</keyword>
<comment type="subcellular location">
    <subcellularLocation>
        <location evidence="1 11">Mitochondrion inner membrane</location>
        <topology evidence="1 11">Single-pass membrane protein</topology>
    </subcellularLocation>
</comment>
<keyword evidence="6 11" id="KW-0999">Mitochondrion inner membrane</keyword>
<feature type="coiled-coil region" evidence="12">
    <location>
        <begin position="669"/>
        <end position="728"/>
    </location>
</feature>
<dbReference type="OrthoDB" id="332250at2759"/>
<keyword evidence="8 11" id="KW-1133">Transmembrane helix</keyword>
<evidence type="ECO:0000256" key="3">
    <source>
        <dbReference type="ARBA" id="ARBA00022448"/>
    </source>
</evidence>
<dbReference type="GO" id="GO:0005815">
    <property type="term" value="C:microtubule organizing center"/>
    <property type="evidence" value="ECO:0007669"/>
    <property type="project" value="TreeGrafter"/>
</dbReference>
<dbReference type="Proteomes" id="UP000789572">
    <property type="component" value="Unassembled WGS sequence"/>
</dbReference>
<evidence type="ECO:0000256" key="9">
    <source>
        <dbReference type="ARBA" id="ARBA00023128"/>
    </source>
</evidence>
<dbReference type="SUPFAM" id="SSF81508">
    <property type="entry name" value="Ubiquinone-binding protein QP-C of cytochrome bc1 complex (Ubiquinol-cytochrome c reductase)"/>
    <property type="match status" value="1"/>
</dbReference>
<protein>
    <recommendedName>
        <fullName evidence="11">Cytochrome b-c1 complex subunit 8</fullName>
    </recommendedName>
    <alternativeName>
        <fullName evidence="11">Complex III subunit 8</fullName>
    </alternativeName>
</protein>
<comment type="function">
    <text evidence="11">Component of the ubiquinol-cytochrome c oxidoreductase, a multisubunit transmembrane complex that is part of the mitochondrial electron transport chain which drives oxidative phosphorylation. The complex plays an important role in the uptake of multiple carbon sources present in different host niches.</text>
</comment>
<evidence type="ECO:0000256" key="6">
    <source>
        <dbReference type="ARBA" id="ARBA00022792"/>
    </source>
</evidence>
<dbReference type="InterPro" id="IPR000008">
    <property type="entry name" value="C2_dom"/>
</dbReference>
<dbReference type="EMBL" id="CAJVPJ010000160">
    <property type="protein sequence ID" value="CAG8488253.1"/>
    <property type="molecule type" value="Genomic_DNA"/>
</dbReference>
<sequence>MAKLNPLCTVLVTIIEGRYFPETPDSKLYIECRFTDEILSTISPDSNSTLCTDTVEQIGCPIWDTELAWEVDQKTLNLLKSQWAHLKLQCFSLNSMGRSELIGYSMLDLRAAAYRPGKDTWITLLNPNDRGLCPEVRVGFCILTNLSADSTSIEDSIEGTVVNRISNISKHPNIKRIDTGTYRIGTEPDDVFILSITINFGANLHLLIPNSASFLSDKLDTDSGTPAINSALYFQYTFLESVIKGSKFHDLSHPTMKPETATFRFHSTLVDFQSFLIRESKLVVNLYQETKLIGFAEIPLTGLFDAKTGDPRSLDRVCPIYNTKKELSMSPDAQTPRIGLFFAVRIDDSNAILDNLRSVDSPKQDKDKSRTDNNDQSLLVEHEYRVHIDLKTIKLVKTFRDIFIRYSYPALGITNSKTTQDLPNVEAGIDESISNGTTAIDVKMAPQRLRRYFETVPLLMDICQHLESKDVQIGIVSLTLAEVFQADSTRDDETSVEMITYSTRAPIKSVGVTTIPELGHINITIRIEDYGARESAARQNSSAIFSLPQGSPQLDAEQEYEISTDPGRVSRLSNNSGMGDYPTRSASRNSFRSEIFQQAEEYMRFNQEVLRSRKDNSPQGIYRNKVQQLRAIDHQLQQSMLYFRTRDESLKRAEKDIEARWLELDRQFEQKTREMKQVLEREYQEKERKLRQTTPESEEKIRLLQDEVESLKNELEYSKKAARQYESQWLRTLEIIAGMDSSGGEIDELYVTGGIENVGDNWVQVKKLAEEELKYMDNDRLALENLKKELDKLRAMLPLHGQSMIKFFDDENSNAFEQTMGGGHAWWWGYMGGPTQRGVVTYSISPYQQRAFAGALKNGVFNTYRRVASQTIYIGVPFVLGYFVYTEGKKKYAYYQSKAGIAELGH</sequence>
<evidence type="ECO:0000259" key="14">
    <source>
        <dbReference type="PROSITE" id="PS50004"/>
    </source>
</evidence>
<evidence type="ECO:0000256" key="2">
    <source>
        <dbReference type="ARBA" id="ARBA00007668"/>
    </source>
</evidence>
<keyword evidence="7 11" id="KW-0249">Electron transport</keyword>
<proteinExistence type="inferred from homology"/>
<feature type="region of interest" description="Disordered" evidence="13">
    <location>
        <begin position="566"/>
        <end position="586"/>
    </location>
</feature>
<accession>A0A9N8WKX0</accession>
<dbReference type="GO" id="GO:0006122">
    <property type="term" value="P:mitochondrial electron transport, ubiquinol to cytochrome c"/>
    <property type="evidence" value="ECO:0007669"/>
    <property type="project" value="UniProtKB-UniRule"/>
</dbReference>
<keyword evidence="10 11" id="KW-0472">Membrane</keyword>
<evidence type="ECO:0000256" key="7">
    <source>
        <dbReference type="ARBA" id="ARBA00022982"/>
    </source>
</evidence>
<dbReference type="GO" id="GO:0045275">
    <property type="term" value="C:respiratory chain complex III"/>
    <property type="evidence" value="ECO:0007669"/>
    <property type="project" value="UniProtKB-UniRule"/>
</dbReference>
<comment type="similarity">
    <text evidence="2 11">Belongs to the UQCRQ/QCR8 family.</text>
</comment>
<reference evidence="15" key="1">
    <citation type="submission" date="2021-06" db="EMBL/GenBank/DDBJ databases">
        <authorList>
            <person name="Kallberg Y."/>
            <person name="Tangrot J."/>
            <person name="Rosling A."/>
        </authorList>
    </citation>
    <scope>NUCLEOTIDE SEQUENCE</scope>
    <source>
        <strain evidence="15">IA702</strain>
    </source>
</reference>
<keyword evidence="3 11" id="KW-0813">Transport</keyword>
<feature type="domain" description="C2" evidence="14">
    <location>
        <begin position="1"/>
        <end position="122"/>
    </location>
</feature>
<evidence type="ECO:0000313" key="16">
    <source>
        <dbReference type="Proteomes" id="UP000789572"/>
    </source>
</evidence>
<name>A0A9N8WKX0_9GLOM</name>
<dbReference type="PROSITE" id="PS50004">
    <property type="entry name" value="C2"/>
    <property type="match status" value="1"/>
</dbReference>
<comment type="caution">
    <text evidence="15">The sequence shown here is derived from an EMBL/GenBank/DDBJ whole genome shotgun (WGS) entry which is preliminary data.</text>
</comment>
<dbReference type="InterPro" id="IPR022136">
    <property type="entry name" value="DUF3668"/>
</dbReference>
<evidence type="ECO:0000313" key="15">
    <source>
        <dbReference type="EMBL" id="CAG8488253.1"/>
    </source>
</evidence>
<dbReference type="Pfam" id="PF12416">
    <property type="entry name" value="DUF3668"/>
    <property type="match status" value="1"/>
</dbReference>
<organism evidence="15 16">
    <name type="scientific">Paraglomus occultum</name>
    <dbReference type="NCBI Taxonomy" id="144539"/>
    <lineage>
        <taxon>Eukaryota</taxon>
        <taxon>Fungi</taxon>
        <taxon>Fungi incertae sedis</taxon>
        <taxon>Mucoromycota</taxon>
        <taxon>Glomeromycotina</taxon>
        <taxon>Glomeromycetes</taxon>
        <taxon>Paraglomerales</taxon>
        <taxon>Paraglomeraceae</taxon>
        <taxon>Paraglomus</taxon>
    </lineage>
</organism>
<dbReference type="GO" id="GO:0010564">
    <property type="term" value="P:regulation of cell cycle process"/>
    <property type="evidence" value="ECO:0007669"/>
    <property type="project" value="TreeGrafter"/>
</dbReference>
<comment type="subunit">
    <text evidence="11">Component of the ubiquinol-cytochrome c oxidoreductase (cytochrome b-c1 complex, complex III, CIII), a multisubunit enzyme composed of 3 respiratory subunits cytochrome b, cytochrome c1 and Rieske protein, 2 core protein subunits, and additional low-molecular weight protein subunits. The complex exists as an obligatory dimer and forms supercomplexes (SCs) in the inner mitochondrial membrane with cytochrome c oxidase (complex IV, CIV).</text>
</comment>
<dbReference type="Pfam" id="PF02939">
    <property type="entry name" value="UcrQ"/>
    <property type="match status" value="1"/>
</dbReference>
<dbReference type="SUPFAM" id="SSF49562">
    <property type="entry name" value="C2 domain (Calcium/lipid-binding domain, CaLB)"/>
    <property type="match status" value="1"/>
</dbReference>
<dbReference type="InterPro" id="IPR036642">
    <property type="entry name" value="Cyt_bc1_su8_sf"/>
</dbReference>
<evidence type="ECO:0000256" key="5">
    <source>
        <dbReference type="ARBA" id="ARBA00022692"/>
    </source>
</evidence>
<evidence type="ECO:0000256" key="8">
    <source>
        <dbReference type="ARBA" id="ARBA00022989"/>
    </source>
</evidence>
<evidence type="ECO:0000256" key="4">
    <source>
        <dbReference type="ARBA" id="ARBA00022660"/>
    </source>
</evidence>
<keyword evidence="5 11" id="KW-0812">Transmembrane</keyword>
<dbReference type="AlphaFoldDB" id="A0A9N8WKX0"/>
<keyword evidence="4 11" id="KW-0679">Respiratory chain</keyword>
<dbReference type="FunFam" id="1.20.5.210:FF:000001">
    <property type="entry name" value="Cytochrome b-c1 complex subunit 8"/>
    <property type="match status" value="1"/>
</dbReference>
<keyword evidence="12" id="KW-0175">Coiled coil</keyword>
<dbReference type="Pfam" id="PF00168">
    <property type="entry name" value="C2"/>
    <property type="match status" value="1"/>
</dbReference>
<dbReference type="PANTHER" id="PTHR21574">
    <property type="entry name" value="CENTROSOMAL PROTEIN OF 120 KDA"/>
    <property type="match status" value="1"/>
</dbReference>
<evidence type="ECO:0000256" key="11">
    <source>
        <dbReference type="RuleBase" id="RU368118"/>
    </source>
</evidence>
<evidence type="ECO:0000256" key="13">
    <source>
        <dbReference type="SAM" id="MobiDB-lite"/>
    </source>
</evidence>
<dbReference type="InterPro" id="IPR039893">
    <property type="entry name" value="CEP120-like"/>
</dbReference>
<evidence type="ECO:0000256" key="10">
    <source>
        <dbReference type="ARBA" id="ARBA00023136"/>
    </source>
</evidence>
<dbReference type="InterPro" id="IPR004205">
    <property type="entry name" value="Cyt_bc1_su8"/>
</dbReference>
<dbReference type="GO" id="GO:0005743">
    <property type="term" value="C:mitochondrial inner membrane"/>
    <property type="evidence" value="ECO:0007669"/>
    <property type="project" value="UniProtKB-SubCell"/>
</dbReference>
<evidence type="ECO:0000256" key="12">
    <source>
        <dbReference type="SAM" id="Coils"/>
    </source>
</evidence>
<feature type="transmembrane region" description="Helical" evidence="11">
    <location>
        <begin position="867"/>
        <end position="885"/>
    </location>
</feature>
<dbReference type="PANTHER" id="PTHR21574:SF0">
    <property type="entry name" value="CENTROSOMAL PROTEIN OF 120 KDA"/>
    <property type="match status" value="1"/>
</dbReference>